<feature type="compositionally biased region" description="Polar residues" evidence="3">
    <location>
        <begin position="741"/>
        <end position="751"/>
    </location>
</feature>
<feature type="compositionally biased region" description="Polar residues" evidence="3">
    <location>
        <begin position="1288"/>
        <end position="1304"/>
    </location>
</feature>
<name>A0A3B4CIZ0_PYGNA</name>
<feature type="region of interest" description="Disordered" evidence="3">
    <location>
        <begin position="1787"/>
        <end position="1831"/>
    </location>
</feature>
<feature type="region of interest" description="Disordered" evidence="3">
    <location>
        <begin position="235"/>
        <end position="396"/>
    </location>
</feature>
<feature type="compositionally biased region" description="Polar residues" evidence="3">
    <location>
        <begin position="1254"/>
        <end position="1279"/>
    </location>
</feature>
<dbReference type="Ensembl" id="ENSPNAT00000019109.2">
    <property type="protein sequence ID" value="ENSPNAP00000011967.2"/>
    <property type="gene ID" value="ENSPNAG00000017670.2"/>
</dbReference>
<feature type="compositionally biased region" description="Basic and acidic residues" evidence="3">
    <location>
        <begin position="255"/>
        <end position="275"/>
    </location>
</feature>
<dbReference type="GeneTree" id="ENSGT00940000157946"/>
<dbReference type="CTD" id="100001116"/>
<feature type="region of interest" description="Disordered" evidence="3">
    <location>
        <begin position="1743"/>
        <end position="1774"/>
    </location>
</feature>
<feature type="compositionally biased region" description="Polar residues" evidence="3">
    <location>
        <begin position="1357"/>
        <end position="1377"/>
    </location>
</feature>
<proteinExistence type="predicted"/>
<protein>
    <recommendedName>
        <fullName evidence="5">Fibrinogen C-terminal domain-containing protein</fullName>
    </recommendedName>
</protein>
<feature type="compositionally biased region" description="Basic and acidic residues" evidence="3">
    <location>
        <begin position="675"/>
        <end position="738"/>
    </location>
</feature>
<dbReference type="PROSITE" id="PS51406">
    <property type="entry name" value="FIBRINOGEN_C_2"/>
    <property type="match status" value="1"/>
</dbReference>
<feature type="region of interest" description="Disordered" evidence="3">
    <location>
        <begin position="105"/>
        <end position="148"/>
    </location>
</feature>
<feature type="region of interest" description="Disordered" evidence="3">
    <location>
        <begin position="420"/>
        <end position="518"/>
    </location>
</feature>
<dbReference type="InterPro" id="IPR020837">
    <property type="entry name" value="Fibrinogen_CS"/>
</dbReference>
<dbReference type="InterPro" id="IPR050373">
    <property type="entry name" value="Fibrinogen_C-term_domain"/>
</dbReference>
<feature type="compositionally biased region" description="Polar residues" evidence="3">
    <location>
        <begin position="547"/>
        <end position="563"/>
    </location>
</feature>
<dbReference type="Gene3D" id="3.90.215.10">
    <property type="entry name" value="Gamma Fibrinogen, chain A, domain 1"/>
    <property type="match status" value="1"/>
</dbReference>
<dbReference type="GeneID" id="108420012"/>
<dbReference type="Proteomes" id="UP001501920">
    <property type="component" value="Chromosome 8"/>
</dbReference>
<feature type="compositionally biased region" description="Polar residues" evidence="3">
    <location>
        <begin position="875"/>
        <end position="885"/>
    </location>
</feature>
<feature type="compositionally biased region" description="Basic and acidic residues" evidence="3">
    <location>
        <begin position="579"/>
        <end position="591"/>
    </location>
</feature>
<feature type="compositionally biased region" description="Polar residues" evidence="3">
    <location>
        <begin position="896"/>
        <end position="914"/>
    </location>
</feature>
<feature type="region of interest" description="Disordered" evidence="3">
    <location>
        <begin position="531"/>
        <end position="842"/>
    </location>
</feature>
<feature type="compositionally biased region" description="Basic and acidic residues" evidence="3">
    <location>
        <begin position="198"/>
        <end position="212"/>
    </location>
</feature>
<dbReference type="GO" id="GO:0005615">
    <property type="term" value="C:extracellular space"/>
    <property type="evidence" value="ECO:0007669"/>
    <property type="project" value="TreeGrafter"/>
</dbReference>
<feature type="compositionally biased region" description="Polar residues" evidence="3">
    <location>
        <begin position="235"/>
        <end position="254"/>
    </location>
</feature>
<feature type="compositionally biased region" description="Polar residues" evidence="3">
    <location>
        <begin position="351"/>
        <end position="373"/>
    </location>
</feature>
<evidence type="ECO:0000259" key="5">
    <source>
        <dbReference type="PROSITE" id="PS51406"/>
    </source>
</evidence>
<reference evidence="6" key="3">
    <citation type="submission" date="2025-09" db="UniProtKB">
        <authorList>
            <consortium name="Ensembl"/>
        </authorList>
    </citation>
    <scope>IDENTIFICATION</scope>
</reference>
<dbReference type="SMART" id="SM00186">
    <property type="entry name" value="FBG"/>
    <property type="match status" value="1"/>
</dbReference>
<dbReference type="SUPFAM" id="SSF56496">
    <property type="entry name" value="Fibrinogen C-terminal domain-like"/>
    <property type="match status" value="1"/>
</dbReference>
<feature type="coiled-coil region" evidence="2">
    <location>
        <begin position="67"/>
        <end position="94"/>
    </location>
</feature>
<feature type="compositionally biased region" description="Basic and acidic residues" evidence="3">
    <location>
        <begin position="451"/>
        <end position="463"/>
    </location>
</feature>
<feature type="compositionally biased region" description="Polar residues" evidence="3">
    <location>
        <begin position="1144"/>
        <end position="1157"/>
    </location>
</feature>
<feature type="compositionally biased region" description="Basic and acidic residues" evidence="3">
    <location>
        <begin position="105"/>
        <end position="114"/>
    </location>
</feature>
<dbReference type="STRING" id="42514.ENSPNAP00000011967"/>
<evidence type="ECO:0000256" key="4">
    <source>
        <dbReference type="SAM" id="SignalP"/>
    </source>
</evidence>
<feature type="compositionally biased region" description="Polar residues" evidence="3">
    <location>
        <begin position="759"/>
        <end position="770"/>
    </location>
</feature>
<feature type="compositionally biased region" description="Polar residues" evidence="3">
    <location>
        <begin position="1170"/>
        <end position="1191"/>
    </location>
</feature>
<feature type="compositionally biased region" description="Basic and acidic residues" evidence="3">
    <location>
        <begin position="1204"/>
        <end position="1225"/>
    </location>
</feature>
<evidence type="ECO:0000313" key="7">
    <source>
        <dbReference type="Proteomes" id="UP001501920"/>
    </source>
</evidence>
<keyword evidence="4" id="KW-0732">Signal</keyword>
<feature type="compositionally biased region" description="Polar residues" evidence="3">
    <location>
        <begin position="625"/>
        <end position="637"/>
    </location>
</feature>
<feature type="compositionally biased region" description="Polar residues" evidence="3">
    <location>
        <begin position="1478"/>
        <end position="1488"/>
    </location>
</feature>
<evidence type="ECO:0000256" key="2">
    <source>
        <dbReference type="SAM" id="Coils"/>
    </source>
</evidence>
<feature type="region of interest" description="Disordered" evidence="3">
    <location>
        <begin position="1013"/>
        <end position="1036"/>
    </location>
</feature>
<feature type="signal peptide" evidence="4">
    <location>
        <begin position="1"/>
        <end position="18"/>
    </location>
</feature>
<dbReference type="PANTHER" id="PTHR19143">
    <property type="entry name" value="FIBRINOGEN/TENASCIN/ANGIOPOEITIN"/>
    <property type="match status" value="1"/>
</dbReference>
<dbReference type="Pfam" id="PF00147">
    <property type="entry name" value="Fibrinogen_C"/>
    <property type="match status" value="1"/>
</dbReference>
<feature type="compositionally biased region" description="Polar residues" evidence="3">
    <location>
        <begin position="278"/>
        <end position="309"/>
    </location>
</feature>
<feature type="region of interest" description="Disordered" evidence="3">
    <location>
        <begin position="875"/>
        <end position="920"/>
    </location>
</feature>
<feature type="compositionally biased region" description="Basic and acidic residues" evidence="3">
    <location>
        <begin position="1793"/>
        <end position="1807"/>
    </location>
</feature>
<dbReference type="PROSITE" id="PS00514">
    <property type="entry name" value="FIBRINOGEN_C_1"/>
    <property type="match status" value="1"/>
</dbReference>
<feature type="compositionally biased region" description="Basic and acidic residues" evidence="3">
    <location>
        <begin position="536"/>
        <end position="546"/>
    </location>
</feature>
<dbReference type="InterPro" id="IPR036056">
    <property type="entry name" value="Fibrinogen-like_C"/>
</dbReference>
<dbReference type="NCBIfam" id="NF040941">
    <property type="entry name" value="GGGWT_bact"/>
    <property type="match status" value="1"/>
</dbReference>
<keyword evidence="7" id="KW-1185">Reference proteome</keyword>
<keyword evidence="2" id="KW-0175">Coiled coil</keyword>
<evidence type="ECO:0000256" key="1">
    <source>
        <dbReference type="ARBA" id="ARBA00023157"/>
    </source>
</evidence>
<feature type="compositionally biased region" description="Low complexity" evidence="3">
    <location>
        <begin position="1815"/>
        <end position="1824"/>
    </location>
</feature>
<feature type="compositionally biased region" description="Basic and acidic residues" evidence="3">
    <location>
        <begin position="1748"/>
        <end position="1768"/>
    </location>
</feature>
<reference evidence="6 7" key="1">
    <citation type="submission" date="2020-10" db="EMBL/GenBank/DDBJ databases">
        <title>Pygocentrus nattereri (red-bellied piranha) genome, fPygNat1, primary haplotype.</title>
        <authorList>
            <person name="Myers G."/>
            <person name="Meyer A."/>
            <person name="Karagic N."/>
            <person name="Pippel M."/>
            <person name="Winkler S."/>
            <person name="Tracey A."/>
            <person name="Wood J."/>
            <person name="Formenti G."/>
            <person name="Howe K."/>
            <person name="Fedrigo O."/>
            <person name="Jarvis E.D."/>
        </authorList>
    </citation>
    <scope>NUCLEOTIDE SEQUENCE [LARGE SCALE GENOMIC DNA]</scope>
</reference>
<feature type="compositionally biased region" description="Basic and acidic residues" evidence="3">
    <location>
        <begin position="1115"/>
        <end position="1125"/>
    </location>
</feature>
<feature type="chain" id="PRO_5044005741" description="Fibrinogen C-terminal domain-containing protein" evidence="4">
    <location>
        <begin position="19"/>
        <end position="2164"/>
    </location>
</feature>
<feature type="compositionally biased region" description="Polar residues" evidence="3">
    <location>
        <begin position="478"/>
        <end position="505"/>
    </location>
</feature>
<evidence type="ECO:0000313" key="6">
    <source>
        <dbReference type="Ensembl" id="ENSPNAP00000011967.2"/>
    </source>
</evidence>
<feature type="region of interest" description="Disordered" evidence="3">
    <location>
        <begin position="165"/>
        <end position="212"/>
    </location>
</feature>
<feature type="domain" description="Fibrinogen C-terminal" evidence="5">
    <location>
        <begin position="1926"/>
        <end position="2159"/>
    </location>
</feature>
<dbReference type="RefSeq" id="XP_017545826.1">
    <property type="nucleotide sequence ID" value="XM_017690337.2"/>
</dbReference>
<feature type="compositionally biased region" description="Polar residues" evidence="3">
    <location>
        <begin position="810"/>
        <end position="824"/>
    </location>
</feature>
<keyword evidence="1" id="KW-1015">Disulfide bond</keyword>
<evidence type="ECO:0000256" key="3">
    <source>
        <dbReference type="SAM" id="MobiDB-lite"/>
    </source>
</evidence>
<sequence>MWLAVLFVWGSLLPLAASEGCPETSEDASSMVRLKPLGHCRDGENTCPYRITLPPLTIHLPKPFRELEKMARELQSLTQMVNQLKADCQVCKERQRMEWSLRMTDGGEDRERIQASRGSVNTKERQQDLSKRMNLHQGSTQKTEEEGTMLISSGTKHVNTTGMEKQWWNTNRERNLNPSSTRYRDETSGGQKGSSSTHMERKTDSMSKVRELHSLTAGERGKELDSPRAELIESSLSGNQNVKQPLQVSRGTVNTREDLPKREKVVQGTAKKTELDTILSSSGTKKVNPTGTEKQRWNTSQVRNLNPNSTRHRDETSGRPKGSSLARMESRTESMSKVSTRENGGGLQSKLIESSLGNQDDEQPTQAPSGTVNTREKQQDTPKRLMEVQGTVQETEEQATMLIRSETKQVSPTDMEKLRWSTIQERNPNQSGTERKKVTSGGLKGSNPAPMERRTESMSKVKEPLSFSTEENGKEFQSPRTKLTESLLQSQDEEQPTQAPSGTVSTRERQQDRMTVVQSTVHEIEEEDTMLIGSETKQESPTDMEKQTWSTTGEGNLNPSSTGHSEEASEGLKASTPAHMERATESSKVTEPESLSTVKRGKELHSPRVKQIESFLPRNEHEEQPTQASSGTVNTRETQQDVSKRLKVYQGTTQKTEEDDTTHINSGPKEVNPADTEKQRWSTSQDRKFNISSTRHRDESSGRPKESNPAHMENKTESISEEREAHSFTAEERGKELQSPRAKQTNSFVSENQDEDQPIQVSSSTVNTRGRQQDIPKRVKVFQRKTEEDTMLISSGTKDVNPTDIEKQRSNNSQVRDLNLNSTQNRDENSGGPKESNPVHMERRTEALGKARESHSLTAEEKQIELHSPMAKQIESSLPGNQDEQSNQERYEKPRQTSTGNAGTGMSPSGTLTAQGKIKNNPEISGVTMVSVDTAETKQLNPPNKDSLIKRFFGHPRQTDTDIKEIKLNSNPEDRFENTGTITKRISHVGDRKVKNVSRGSGFTPIRTRTIERRPHKADSKEGTTPDSRWITPDPYREDQDASLLDIIKDTPKTIDSKKVFEDRQPETGTKAQNNRVKLNVTDVTKTVLDQQGEEKEEVSDIGVKESRPFILDKTGDSTVTKESHANIILSQMSENKDKRERGNQVSQTEPKPFNQSKDSDSETELDANPVNTLETVSESGKLRSSISDTGDATLDVRVSHPWTQDRHSEKPFNPRRKAENDTRVDSSPVTPVGIINRPGKIRSSISDRADATTDLSNPNLQIQDGSSEKTVNPSTQKVTDTRMDSAPANTVETVTGLEKSSSALPVKADAPVDVSGTTPQHLHKNDDLSKDQLKPHLNTTKPSSEGIKAKTKTKDMLSNNKTTSLRTGPVKQTATATEDKSPVSLSRPRTHAVGSKVRSRPSGLMSMSQVVDPHPVDSTKVKEGVRELNETNLRLVKNITTTRTRAILAKNPTQRRPHILQRMPGNESMETPMKAYSSGQVKNTSGLTEHMVDPRRRHVHSKTRPPSSNSKKEFKSSVVTQSVSPTVATYTTVDHASTEKSQTAPTVEALNSPDNHQIQTTSQNTKTKLFHVAEPENPEGKRELDPITDSVREHSAETVMNQNIVSHDGNDNMSGPHSHQAVVEKTRSTDRGTNPFRAISGDSKQENNKKFLRAGSVHSSRGKILPTAEEMSTERNELNYPTSTATKYTIKTSIKDQQSQMTQPTTPVVTTPHFMRQDHIEKAKTTSIVNVSDTHIHHRLRYSSQEVESKRLIGTRSDSDSRNKKQDLILQSTGKVQRGFSTVTASYPKSADSARDPKSVVKDRVKSTAGPKRSTSSTYSTPHTYHENRKSPVITVASMEGNNGEIYPVAVDRAVDSKSMTERKRVNLQKTKAEKTIKQNSARLLTNNMEDKDDLENQLLSTCHGQCDPSPTLQPVLDIWRPSENGGEKTPQDCSDLLKKKLKNGFYSVTPAGSKNITFHVFCDMEASGGGWTLIQNRFDGSISFNRSWDNYKRGFGNLSGEFWLGNDKIHWLTSAKAMVLRIELEDVDGVKEYAQYNRFHVANESQHYRLTIGGYSGTAGNALQFNKNFNHNQKNFTTPDRDNDRYPSGNCGAYYSSGWWFDACMAANLNGKYYQTRYKGVRNGIFWGTWHNISTEYYPTNDRQAFKTVRMMVRPRMATVRD</sequence>
<dbReference type="InterPro" id="IPR002181">
    <property type="entry name" value="Fibrinogen_a/b/g_C_dom"/>
</dbReference>
<accession>A0A3B4CIZ0</accession>
<feature type="region of interest" description="Disordered" evidence="3">
    <location>
        <begin position="1115"/>
        <end position="1417"/>
    </location>
</feature>
<reference evidence="6" key="2">
    <citation type="submission" date="2025-08" db="UniProtKB">
        <authorList>
            <consortium name="Ensembl"/>
        </authorList>
    </citation>
    <scope>IDENTIFICATION</scope>
</reference>
<feature type="compositionally biased region" description="Basic and acidic residues" evidence="3">
    <location>
        <begin position="374"/>
        <end position="386"/>
    </location>
</feature>
<feature type="compositionally biased region" description="Polar residues" evidence="3">
    <location>
        <begin position="421"/>
        <end position="432"/>
    </location>
</feature>
<feature type="compositionally biased region" description="Basic and acidic residues" evidence="3">
    <location>
        <begin position="1013"/>
        <end position="1024"/>
    </location>
</feature>
<dbReference type="OMA" id="ANESQHY"/>
<feature type="compositionally biased region" description="Basic and acidic residues" evidence="3">
    <location>
        <begin position="122"/>
        <end position="131"/>
    </location>
</feature>
<feature type="region of interest" description="Disordered" evidence="3">
    <location>
        <begin position="1478"/>
        <end position="1519"/>
    </location>
</feature>
<feature type="compositionally biased region" description="Basic and acidic residues" evidence="3">
    <location>
        <begin position="1324"/>
        <end position="1335"/>
    </location>
</feature>
<organism evidence="6 7">
    <name type="scientific">Pygocentrus nattereri</name>
    <name type="common">Red-bellied piranha</name>
    <dbReference type="NCBI Taxonomy" id="42514"/>
    <lineage>
        <taxon>Eukaryota</taxon>
        <taxon>Metazoa</taxon>
        <taxon>Chordata</taxon>
        <taxon>Craniata</taxon>
        <taxon>Vertebrata</taxon>
        <taxon>Euteleostomi</taxon>
        <taxon>Actinopterygii</taxon>
        <taxon>Neopterygii</taxon>
        <taxon>Teleostei</taxon>
        <taxon>Ostariophysi</taxon>
        <taxon>Characiformes</taxon>
        <taxon>Characoidei</taxon>
        <taxon>Pygocentrus</taxon>
    </lineage>
</organism>
<dbReference type="PANTHER" id="PTHR19143:SF189">
    <property type="entry name" value="FIBROLEUKIN"/>
    <property type="match status" value="1"/>
</dbReference>
<dbReference type="InterPro" id="IPR014716">
    <property type="entry name" value="Fibrinogen_a/b/g_C_1"/>
</dbReference>
<feature type="compositionally biased region" description="Polar residues" evidence="3">
    <location>
        <begin position="165"/>
        <end position="181"/>
    </location>
</feature>
<dbReference type="CDD" id="cd00087">
    <property type="entry name" value="FReD"/>
    <property type="match status" value="1"/>
</dbReference>